<dbReference type="InterPro" id="IPR022742">
    <property type="entry name" value="Hydrolase_4"/>
</dbReference>
<name>A0ABU8NZF9_9CORY</name>
<accession>A0ABU8NZF9</accession>
<feature type="domain" description="Serine aminopeptidase S33" evidence="1">
    <location>
        <begin position="57"/>
        <end position="272"/>
    </location>
</feature>
<dbReference type="GO" id="GO:0016787">
    <property type="term" value="F:hydrolase activity"/>
    <property type="evidence" value="ECO:0007669"/>
    <property type="project" value="UniProtKB-KW"/>
</dbReference>
<dbReference type="RefSeq" id="WP_337890692.1">
    <property type="nucleotide sequence ID" value="NZ_JBAHVI010000008.1"/>
</dbReference>
<sequence length="345" mass="37858">MDDFSEADLSWDEDILGAGYHAATLDLGEDPDGEGTAVATLVRADHSVRASGDGPTAKPALLWIHGMSDYFFHTHVAERCAEQGYPLYALDLRKCGRSHRPDQHWHYTSDLAHYYPELTAAARLLARQHGAVVPLAHSTGGLVAALWLDHLRRTEPQLLARIPAAILNSPWLDMPFPRPVVVGTKALTTTVGRLRPFLSLPQKEISAYGKSLHRSHGGEWDYDTTMKPLSGHRKYYGWIEAIFQGQTALRAQPPLELPVLTLCSSRSWLGHEYSAASDSADTVLDVAQIQRLAPDLSTHSTVIALDSARHDVFLSTPLVREEAFAATFDWLADALAPDNADASDG</sequence>
<dbReference type="InterPro" id="IPR029058">
    <property type="entry name" value="AB_hydrolase_fold"/>
</dbReference>
<evidence type="ECO:0000313" key="2">
    <source>
        <dbReference type="EMBL" id="MEJ4100397.1"/>
    </source>
</evidence>
<proteinExistence type="predicted"/>
<reference evidence="2 3" key="1">
    <citation type="submission" date="2024-02" db="EMBL/GenBank/DDBJ databases">
        <title>Whole genome sequencing and characterization of Corynebacterium isolated from the ocular surface of dry eye disease sufferers.</title>
        <authorList>
            <person name="Naqvi M."/>
        </authorList>
    </citation>
    <scope>NUCLEOTIDE SEQUENCE [LARGE SCALE GENOMIC DNA]</scope>
    <source>
        <strain evidence="2 3">PCRF</strain>
    </source>
</reference>
<dbReference type="Proteomes" id="UP001359781">
    <property type="component" value="Unassembled WGS sequence"/>
</dbReference>
<dbReference type="SUPFAM" id="SSF53474">
    <property type="entry name" value="alpha/beta-Hydrolases"/>
    <property type="match status" value="1"/>
</dbReference>
<keyword evidence="2" id="KW-0378">Hydrolase</keyword>
<gene>
    <name evidence="2" type="ORF">V5S96_08525</name>
</gene>
<evidence type="ECO:0000259" key="1">
    <source>
        <dbReference type="Pfam" id="PF12146"/>
    </source>
</evidence>
<protein>
    <submittedName>
        <fullName evidence="2">Alpha/beta hydrolase</fullName>
    </submittedName>
</protein>
<organism evidence="2 3">
    <name type="scientific">Corynebacterium mastitidis</name>
    <dbReference type="NCBI Taxonomy" id="161890"/>
    <lineage>
        <taxon>Bacteria</taxon>
        <taxon>Bacillati</taxon>
        <taxon>Actinomycetota</taxon>
        <taxon>Actinomycetes</taxon>
        <taxon>Mycobacteriales</taxon>
        <taxon>Corynebacteriaceae</taxon>
        <taxon>Corynebacterium</taxon>
    </lineage>
</organism>
<evidence type="ECO:0000313" key="3">
    <source>
        <dbReference type="Proteomes" id="UP001359781"/>
    </source>
</evidence>
<dbReference type="EMBL" id="JBAHVJ010000008">
    <property type="protein sequence ID" value="MEJ4100397.1"/>
    <property type="molecule type" value="Genomic_DNA"/>
</dbReference>
<dbReference type="Pfam" id="PF12146">
    <property type="entry name" value="Hydrolase_4"/>
    <property type="match status" value="1"/>
</dbReference>
<keyword evidence="3" id="KW-1185">Reference proteome</keyword>
<comment type="caution">
    <text evidence="2">The sequence shown here is derived from an EMBL/GenBank/DDBJ whole genome shotgun (WGS) entry which is preliminary data.</text>
</comment>
<dbReference type="Gene3D" id="3.40.50.1820">
    <property type="entry name" value="alpha/beta hydrolase"/>
    <property type="match status" value="1"/>
</dbReference>